<name>A0ABS7NFS8_9RHOB</name>
<reference evidence="1 2" key="1">
    <citation type="submission" date="2021-06" db="EMBL/GenBank/DDBJ databases">
        <title>50 bacteria genomes isolated from Dapeng, Shenzhen, China.</title>
        <authorList>
            <person name="Zheng W."/>
            <person name="Yu S."/>
            <person name="Huang Y."/>
        </authorList>
    </citation>
    <scope>NUCLEOTIDE SEQUENCE [LARGE SCALE GENOMIC DNA]</scope>
    <source>
        <strain evidence="1 2">DP1N14-2</strain>
    </source>
</reference>
<protein>
    <recommendedName>
        <fullName evidence="3">PAS domain-containing protein</fullName>
    </recommendedName>
</protein>
<evidence type="ECO:0000313" key="1">
    <source>
        <dbReference type="EMBL" id="MBY6139554.1"/>
    </source>
</evidence>
<proteinExistence type="predicted"/>
<gene>
    <name evidence="1" type="ORF">KUV26_08935</name>
</gene>
<evidence type="ECO:0008006" key="3">
    <source>
        <dbReference type="Google" id="ProtNLM"/>
    </source>
</evidence>
<dbReference type="Proteomes" id="UP000766629">
    <property type="component" value="Unassembled WGS sequence"/>
</dbReference>
<accession>A0ABS7NFS8</accession>
<comment type="caution">
    <text evidence="1">The sequence shown here is derived from an EMBL/GenBank/DDBJ whole genome shotgun (WGS) entry which is preliminary data.</text>
</comment>
<organism evidence="1 2">
    <name type="scientific">Leisingera daeponensis</name>
    <dbReference type="NCBI Taxonomy" id="405746"/>
    <lineage>
        <taxon>Bacteria</taxon>
        <taxon>Pseudomonadati</taxon>
        <taxon>Pseudomonadota</taxon>
        <taxon>Alphaproteobacteria</taxon>
        <taxon>Rhodobacterales</taxon>
        <taxon>Roseobacteraceae</taxon>
        <taxon>Leisingera</taxon>
    </lineage>
</organism>
<keyword evidence="2" id="KW-1185">Reference proteome</keyword>
<sequence>MFTSDFSAGELAPELKAVFFQWRNASEDGAFPKLTEFGLPNTPHAPNILSVYEIERSETGEPADFKALYARSRISNTLRDKFVGTRLSEHEGFGPGSRIWSCFSEAAASPGPLLVSLPYVGPLPGYRSTSEIYLPLLGEAGGVDYLLTAVVLLEDEYRGPDPG</sequence>
<dbReference type="EMBL" id="JAHVJA010000003">
    <property type="protein sequence ID" value="MBY6139554.1"/>
    <property type="molecule type" value="Genomic_DNA"/>
</dbReference>
<evidence type="ECO:0000313" key="2">
    <source>
        <dbReference type="Proteomes" id="UP000766629"/>
    </source>
</evidence>